<name>A0A835DN37_TETSI</name>
<proteinExistence type="predicted"/>
<dbReference type="AlphaFoldDB" id="A0A835DN37"/>
<evidence type="ECO:0000313" key="1">
    <source>
        <dbReference type="EMBL" id="KAF8409651.1"/>
    </source>
</evidence>
<gene>
    <name evidence="1" type="ORF">HHK36_005729</name>
</gene>
<evidence type="ECO:0000313" key="2">
    <source>
        <dbReference type="Proteomes" id="UP000655225"/>
    </source>
</evidence>
<keyword evidence="2" id="KW-1185">Reference proteome</keyword>
<dbReference type="EMBL" id="JABCRI010000003">
    <property type="protein sequence ID" value="KAF8409651.1"/>
    <property type="molecule type" value="Genomic_DNA"/>
</dbReference>
<sequence>MDGHDQLTNELDSEEIIIKAGPNNLMGPANPSTSDSSNQQLHLGGCCVIGLQLCGTITIHPPSISTRVRSRWFSAVEGWITVVPGEIDQSGHIVTATTACFSSAEIQRHHRFLPASALRVLQVFKWFWLSSDPAVHVPFGF</sequence>
<accession>A0A835DN37</accession>
<protein>
    <submittedName>
        <fullName evidence="1">Uncharacterized protein</fullName>
    </submittedName>
</protein>
<comment type="caution">
    <text evidence="1">The sequence shown here is derived from an EMBL/GenBank/DDBJ whole genome shotgun (WGS) entry which is preliminary data.</text>
</comment>
<dbReference type="Proteomes" id="UP000655225">
    <property type="component" value="Unassembled WGS sequence"/>
</dbReference>
<reference evidence="1 2" key="1">
    <citation type="submission" date="2020-04" db="EMBL/GenBank/DDBJ databases">
        <title>Plant Genome Project.</title>
        <authorList>
            <person name="Zhang R.-G."/>
        </authorList>
    </citation>
    <scope>NUCLEOTIDE SEQUENCE [LARGE SCALE GENOMIC DNA]</scope>
    <source>
        <strain evidence="1">YNK0</strain>
        <tissue evidence="1">Leaf</tissue>
    </source>
</reference>
<organism evidence="1 2">
    <name type="scientific">Tetracentron sinense</name>
    <name type="common">Spur-leaf</name>
    <dbReference type="NCBI Taxonomy" id="13715"/>
    <lineage>
        <taxon>Eukaryota</taxon>
        <taxon>Viridiplantae</taxon>
        <taxon>Streptophyta</taxon>
        <taxon>Embryophyta</taxon>
        <taxon>Tracheophyta</taxon>
        <taxon>Spermatophyta</taxon>
        <taxon>Magnoliopsida</taxon>
        <taxon>Trochodendrales</taxon>
        <taxon>Trochodendraceae</taxon>
        <taxon>Tetracentron</taxon>
    </lineage>
</organism>